<organism evidence="2 3">
    <name type="scientific">Nocardioides soli</name>
    <dbReference type="NCBI Taxonomy" id="1036020"/>
    <lineage>
        <taxon>Bacteria</taxon>
        <taxon>Bacillati</taxon>
        <taxon>Actinomycetota</taxon>
        <taxon>Actinomycetes</taxon>
        <taxon>Propionibacteriales</taxon>
        <taxon>Nocardioidaceae</taxon>
        <taxon>Nocardioides</taxon>
    </lineage>
</organism>
<dbReference type="RefSeq" id="WP_252274531.1">
    <property type="nucleotide sequence ID" value="NZ_JACHWR010000003.1"/>
</dbReference>
<evidence type="ECO:0000313" key="3">
    <source>
        <dbReference type="Proteomes" id="UP000589626"/>
    </source>
</evidence>
<feature type="region of interest" description="Disordered" evidence="1">
    <location>
        <begin position="261"/>
        <end position="281"/>
    </location>
</feature>
<dbReference type="Pfam" id="PF13344">
    <property type="entry name" value="Hydrolase_6"/>
    <property type="match status" value="1"/>
</dbReference>
<keyword evidence="2" id="KW-0378">Hydrolase</keyword>
<dbReference type="GO" id="GO:0005737">
    <property type="term" value="C:cytoplasm"/>
    <property type="evidence" value="ECO:0007669"/>
    <property type="project" value="TreeGrafter"/>
</dbReference>
<dbReference type="Gene3D" id="3.40.50.1000">
    <property type="entry name" value="HAD superfamily/HAD-like"/>
    <property type="match status" value="2"/>
</dbReference>
<gene>
    <name evidence="2" type="ORF">FHU40_004306</name>
</gene>
<protein>
    <submittedName>
        <fullName evidence="2">HAD superfamily hydrolase (TIGR01450 family)</fullName>
    </submittedName>
</protein>
<dbReference type="Proteomes" id="UP000589626">
    <property type="component" value="Unassembled WGS sequence"/>
</dbReference>
<reference evidence="2 3" key="1">
    <citation type="submission" date="2020-08" db="EMBL/GenBank/DDBJ databases">
        <title>Sequencing the genomes of 1000 actinobacteria strains.</title>
        <authorList>
            <person name="Klenk H.-P."/>
        </authorList>
    </citation>
    <scope>NUCLEOTIDE SEQUENCE [LARGE SCALE GENOMIC DNA]</scope>
    <source>
        <strain evidence="2 3">DSM 105498</strain>
    </source>
</reference>
<dbReference type="InterPro" id="IPR023214">
    <property type="entry name" value="HAD_sf"/>
</dbReference>
<dbReference type="PANTHER" id="PTHR19288">
    <property type="entry name" value="4-NITROPHENYLPHOSPHATASE-RELATED"/>
    <property type="match status" value="1"/>
</dbReference>
<name>A0A7W4VZA2_9ACTN</name>
<dbReference type="SUPFAM" id="SSF56784">
    <property type="entry name" value="HAD-like"/>
    <property type="match status" value="1"/>
</dbReference>
<dbReference type="InterPro" id="IPR036412">
    <property type="entry name" value="HAD-like_sf"/>
</dbReference>
<proteinExistence type="predicted"/>
<dbReference type="EMBL" id="JACHWR010000003">
    <property type="protein sequence ID" value="MBB3044469.1"/>
    <property type="molecule type" value="Genomic_DNA"/>
</dbReference>
<comment type="caution">
    <text evidence="2">The sequence shown here is derived from an EMBL/GenBank/DDBJ whole genome shotgun (WGS) entry which is preliminary data.</text>
</comment>
<dbReference type="Pfam" id="PF13242">
    <property type="entry name" value="Hydrolase_like"/>
    <property type="match status" value="1"/>
</dbReference>
<accession>A0A7W4VZA2</accession>
<evidence type="ECO:0000313" key="2">
    <source>
        <dbReference type="EMBL" id="MBB3044469.1"/>
    </source>
</evidence>
<dbReference type="InterPro" id="IPR006357">
    <property type="entry name" value="HAD-SF_hydro_IIA"/>
</dbReference>
<dbReference type="GO" id="GO:0016791">
    <property type="term" value="F:phosphatase activity"/>
    <property type="evidence" value="ECO:0007669"/>
    <property type="project" value="TreeGrafter"/>
</dbReference>
<sequence length="335" mass="34314">MLGTSEVPLSEGYDLAMLDLDGVVYIGGDAVPGAAAELSRAREAGMRLAFITNNASRTPDQVAGQLRGLGVAAEASDVVTSAQAAARLLADRFGPGARVVCLGAEGLEQALRATGLAPVGVTDEAVAIATGYGPDVPWAAIMRAAVRIRDGLPWVASNTDHTFPAAFGVAPGHGVQVAMLRDFTGVEPVVAGKPARPLLDETIRRVGGMRPLMVGDRLDTDIEGANAAGLDSLLVLTGVTGLAELAGARRELRPTYVAPDLGGLLEPQPAPVPGPDPGEQRLGGWSVVGDHGRLRVTGGGSPGDWWRVVAAAAWQHLDATGEPVDLTATTPPSDG</sequence>
<dbReference type="AlphaFoldDB" id="A0A7W4VZA2"/>
<dbReference type="NCBIfam" id="TIGR01460">
    <property type="entry name" value="HAD-SF-IIA"/>
    <property type="match status" value="1"/>
</dbReference>
<dbReference type="PANTHER" id="PTHR19288:SF95">
    <property type="entry name" value="D-GLYCEROL 3-PHOSPHATE PHOSPHATASE"/>
    <property type="match status" value="1"/>
</dbReference>
<evidence type="ECO:0000256" key="1">
    <source>
        <dbReference type="SAM" id="MobiDB-lite"/>
    </source>
</evidence>
<keyword evidence="3" id="KW-1185">Reference proteome</keyword>